<gene>
    <name evidence="2" type="ORF">FHL15_004760</name>
</gene>
<accession>A0A553I266</accession>
<proteinExistence type="predicted"/>
<sequence length="290" mass="31579">MMTQDLRIMAGSAKQRSSDKKWYLKQLHSAPDRKAILIKGMVKRTMKYKELTDRGLCAYCWGKGRRRQDDEAKKLKRLLNLPSTYAKGRTALSSVIANLTTTIAHNMTGANGKSLMSLRSAISPPALNSPNEDEIANGELRDAEDHDADKSGMLWTEAGFLVSIYKYSQIVLGSGLQRRPTDSEQVIGATMPDSALRVRSHFIGHLQGMPKRGHDGVPALDPAATKKPSHRSPGGVCGEDAMRVIEMLDSAAGRGRATVVRTEGLDDDDDGDEMSGAALPSIKNSRHPAP</sequence>
<evidence type="ECO:0000313" key="2">
    <source>
        <dbReference type="EMBL" id="TRX94293.1"/>
    </source>
</evidence>
<evidence type="ECO:0000256" key="1">
    <source>
        <dbReference type="SAM" id="MobiDB-lite"/>
    </source>
</evidence>
<comment type="caution">
    <text evidence="2">The sequence shown here is derived from an EMBL/GenBank/DDBJ whole genome shotgun (WGS) entry which is preliminary data.</text>
</comment>
<dbReference type="Proteomes" id="UP000319160">
    <property type="component" value="Unassembled WGS sequence"/>
</dbReference>
<reference evidence="3" key="1">
    <citation type="submission" date="2019-06" db="EMBL/GenBank/DDBJ databases">
        <title>Draft genome sequence of the griseofulvin-producing fungus Xylaria cubensis strain G536.</title>
        <authorList>
            <person name="Mead M.E."/>
            <person name="Raja H.A."/>
            <person name="Steenwyk J.L."/>
            <person name="Knowles S.L."/>
            <person name="Oberlies N.H."/>
            <person name="Rokas A."/>
        </authorList>
    </citation>
    <scope>NUCLEOTIDE SEQUENCE [LARGE SCALE GENOMIC DNA]</scope>
    <source>
        <strain evidence="3">G536</strain>
    </source>
</reference>
<dbReference type="AlphaFoldDB" id="A0A553I266"/>
<protein>
    <submittedName>
        <fullName evidence="2">Uncharacterized protein</fullName>
    </submittedName>
</protein>
<organism evidence="2 3">
    <name type="scientific">Xylaria flabelliformis</name>
    <dbReference type="NCBI Taxonomy" id="2512241"/>
    <lineage>
        <taxon>Eukaryota</taxon>
        <taxon>Fungi</taxon>
        <taxon>Dikarya</taxon>
        <taxon>Ascomycota</taxon>
        <taxon>Pezizomycotina</taxon>
        <taxon>Sordariomycetes</taxon>
        <taxon>Xylariomycetidae</taxon>
        <taxon>Xylariales</taxon>
        <taxon>Xylariaceae</taxon>
        <taxon>Xylaria</taxon>
    </lineage>
</organism>
<name>A0A553I266_9PEZI</name>
<keyword evidence="3" id="KW-1185">Reference proteome</keyword>
<dbReference type="EMBL" id="VFLP01000023">
    <property type="protein sequence ID" value="TRX94293.1"/>
    <property type="molecule type" value="Genomic_DNA"/>
</dbReference>
<feature type="region of interest" description="Disordered" evidence="1">
    <location>
        <begin position="253"/>
        <end position="290"/>
    </location>
</feature>
<evidence type="ECO:0000313" key="3">
    <source>
        <dbReference type="Proteomes" id="UP000319160"/>
    </source>
</evidence>